<comment type="caution">
    <text evidence="4">The sequence shown here is derived from an EMBL/GenBank/DDBJ whole genome shotgun (WGS) entry which is preliminary data.</text>
</comment>
<dbReference type="Gene3D" id="3.40.50.450">
    <property type="match status" value="1"/>
</dbReference>
<dbReference type="EMBL" id="PJZF01000017">
    <property type="protein sequence ID" value="PLR33276.1"/>
    <property type="molecule type" value="Genomic_DNA"/>
</dbReference>
<evidence type="ECO:0000313" key="4">
    <source>
        <dbReference type="EMBL" id="PLR33276.1"/>
    </source>
</evidence>
<dbReference type="NCBIfam" id="TIGR00730">
    <property type="entry name" value="Rossman fold protein, TIGR00730 family"/>
    <property type="match status" value="1"/>
</dbReference>
<dbReference type="GO" id="GO:0009691">
    <property type="term" value="P:cytokinin biosynthetic process"/>
    <property type="evidence" value="ECO:0007669"/>
    <property type="project" value="UniProtKB-UniRule"/>
</dbReference>
<dbReference type="EC" id="3.2.2.n1" evidence="3"/>
<proteinExistence type="inferred from homology"/>
<evidence type="ECO:0000256" key="3">
    <source>
        <dbReference type="RuleBase" id="RU363015"/>
    </source>
</evidence>
<reference evidence="4 5" key="1">
    <citation type="submission" date="2017-12" db="EMBL/GenBank/DDBJ databases">
        <title>Characterization of six clinical isolates of Enterochimera gen. nov., a novel genus of the Yersiniaciae family and the three species Enterochimera arupensis sp. nov., Enterochimera coloradensis sp. nov, and Enterochimera californica sp. nov.</title>
        <authorList>
            <person name="Rossi A."/>
            <person name="Fisher M."/>
        </authorList>
    </citation>
    <scope>NUCLEOTIDE SEQUENCE [LARGE SCALE GENOMIC DNA]</scope>
    <source>
        <strain evidence="5">2015-Iso6</strain>
    </source>
</reference>
<keyword evidence="3" id="KW-0203">Cytokinin biosynthesis</keyword>
<dbReference type="Pfam" id="PF03641">
    <property type="entry name" value="Lysine_decarbox"/>
    <property type="match status" value="1"/>
</dbReference>
<sequence>MMRAAVFCGSAHGTDPAFIKETERLIQAMADKNVNLVYGGGRVGLMGTLADAALSSGMHVIGVMPQSLVNHELAHRGVSELKVVKDMHERKSTMAENADFFIALPGGAGTLEEIFEAWTWAQLGLHNKACAFFNVNGYFDSLFTFFERMIDDGFMKKAYSDMLIVSDDPDELIEKALSYTPPPPKWVR</sequence>
<comment type="catalytic activity">
    <reaction evidence="1">
        <text>AMP + H2O = D-ribose 5-phosphate + adenine</text>
        <dbReference type="Rhea" id="RHEA:20129"/>
        <dbReference type="ChEBI" id="CHEBI:15377"/>
        <dbReference type="ChEBI" id="CHEBI:16708"/>
        <dbReference type="ChEBI" id="CHEBI:78346"/>
        <dbReference type="ChEBI" id="CHEBI:456215"/>
        <dbReference type="EC" id="3.2.2.4"/>
    </reaction>
</comment>
<dbReference type="GO" id="GO:0005829">
    <property type="term" value="C:cytosol"/>
    <property type="evidence" value="ECO:0007669"/>
    <property type="project" value="TreeGrafter"/>
</dbReference>
<dbReference type="PANTHER" id="PTHR31223:SF70">
    <property type="entry name" value="LOG FAMILY PROTEIN YJL055W"/>
    <property type="match status" value="1"/>
</dbReference>
<comment type="similarity">
    <text evidence="2 3">Belongs to the LOG family.</text>
</comment>
<gene>
    <name evidence="4" type="ORF">CYR55_16955</name>
</gene>
<evidence type="ECO:0000313" key="5">
    <source>
        <dbReference type="Proteomes" id="UP000234240"/>
    </source>
</evidence>
<keyword evidence="3" id="KW-0378">Hydrolase</keyword>
<dbReference type="InterPro" id="IPR031100">
    <property type="entry name" value="LOG_fam"/>
</dbReference>
<organism evidence="4 5">
    <name type="scientific">Chimaeribacter californicus</name>
    <dbReference type="NCBI Taxonomy" id="2060067"/>
    <lineage>
        <taxon>Bacteria</taxon>
        <taxon>Pseudomonadati</taxon>
        <taxon>Pseudomonadota</taxon>
        <taxon>Gammaproteobacteria</taxon>
        <taxon>Enterobacterales</taxon>
        <taxon>Yersiniaceae</taxon>
        <taxon>Chimaeribacter</taxon>
    </lineage>
</organism>
<evidence type="ECO:0000256" key="2">
    <source>
        <dbReference type="ARBA" id="ARBA00006763"/>
    </source>
</evidence>
<dbReference type="PANTHER" id="PTHR31223">
    <property type="entry name" value="LOG FAMILY PROTEIN YJL055W"/>
    <property type="match status" value="1"/>
</dbReference>
<dbReference type="AlphaFoldDB" id="A0A2N5DZI4"/>
<protein>
    <recommendedName>
        <fullName evidence="3">Cytokinin riboside 5'-monophosphate phosphoribohydrolase</fullName>
        <ecNumber evidence="3">3.2.2.n1</ecNumber>
    </recommendedName>
</protein>
<dbReference type="InterPro" id="IPR005269">
    <property type="entry name" value="LOG"/>
</dbReference>
<dbReference type="RefSeq" id="WP_101817544.1">
    <property type="nucleotide sequence ID" value="NZ_PJZF01000017.1"/>
</dbReference>
<dbReference type="OrthoDB" id="9801098at2"/>
<evidence type="ECO:0000256" key="1">
    <source>
        <dbReference type="ARBA" id="ARBA00000274"/>
    </source>
</evidence>
<dbReference type="Proteomes" id="UP000234240">
    <property type="component" value="Unassembled WGS sequence"/>
</dbReference>
<accession>A0A2N5DZI4</accession>
<name>A0A2N5DZI4_9GAMM</name>
<keyword evidence="5" id="KW-1185">Reference proteome</keyword>
<dbReference type="GO" id="GO:0008714">
    <property type="term" value="F:AMP nucleosidase activity"/>
    <property type="evidence" value="ECO:0007669"/>
    <property type="project" value="UniProtKB-EC"/>
</dbReference>
<dbReference type="SUPFAM" id="SSF102405">
    <property type="entry name" value="MCP/YpsA-like"/>
    <property type="match status" value="1"/>
</dbReference>